<proteinExistence type="inferred from homology"/>
<dbReference type="EMBL" id="PIUM01000031">
    <property type="protein sequence ID" value="PKU22516.1"/>
    <property type="molecule type" value="Genomic_DNA"/>
</dbReference>
<feature type="chain" id="PRO_5014600110" description="VacJ family lipoprotein" evidence="3">
    <location>
        <begin position="32"/>
        <end position="271"/>
    </location>
</feature>
<feature type="signal peptide" evidence="3">
    <location>
        <begin position="1"/>
        <end position="31"/>
    </location>
</feature>
<evidence type="ECO:0000256" key="2">
    <source>
        <dbReference type="ARBA" id="ARBA00022729"/>
    </source>
</evidence>
<protein>
    <recommendedName>
        <fullName evidence="6">VacJ family lipoprotein</fullName>
    </recommendedName>
</protein>
<dbReference type="Pfam" id="PF04333">
    <property type="entry name" value="MlaA"/>
    <property type="match status" value="1"/>
</dbReference>
<dbReference type="PRINTS" id="PR01805">
    <property type="entry name" value="VACJLIPOPROT"/>
</dbReference>
<dbReference type="RefSeq" id="WP_101252714.1">
    <property type="nucleotide sequence ID" value="NZ_PIUM01000031.1"/>
</dbReference>
<evidence type="ECO:0000256" key="1">
    <source>
        <dbReference type="ARBA" id="ARBA00010634"/>
    </source>
</evidence>
<evidence type="ECO:0000313" key="5">
    <source>
        <dbReference type="Proteomes" id="UP000233293"/>
    </source>
</evidence>
<dbReference type="PANTHER" id="PTHR30035">
    <property type="entry name" value="LIPOPROTEIN VACJ-RELATED"/>
    <property type="match status" value="1"/>
</dbReference>
<name>A0A2N3PQ36_9PROT</name>
<dbReference type="InterPro" id="IPR007428">
    <property type="entry name" value="MlaA"/>
</dbReference>
<comment type="caution">
    <text evidence="4">The sequence shown here is derived from an EMBL/GenBank/DDBJ whole genome shotgun (WGS) entry which is preliminary data.</text>
</comment>
<evidence type="ECO:0000313" key="4">
    <source>
        <dbReference type="EMBL" id="PKU22516.1"/>
    </source>
</evidence>
<dbReference type="GO" id="GO:0016020">
    <property type="term" value="C:membrane"/>
    <property type="evidence" value="ECO:0007669"/>
    <property type="project" value="InterPro"/>
</dbReference>
<reference evidence="5" key="1">
    <citation type="submission" date="2017-12" db="EMBL/GenBank/DDBJ databases">
        <title>Draft genome sequence of Telmatospirillum siberiense 26-4b1T, an acidotolerant peatland alphaproteobacterium potentially involved in sulfur cycling.</title>
        <authorList>
            <person name="Hausmann B."/>
            <person name="Pjevac P."/>
            <person name="Schreck K."/>
            <person name="Herbold C.W."/>
            <person name="Daims H."/>
            <person name="Wagner M."/>
            <person name="Pester M."/>
            <person name="Loy A."/>
        </authorList>
    </citation>
    <scope>NUCLEOTIDE SEQUENCE [LARGE SCALE GENOMIC DNA]</scope>
    <source>
        <strain evidence="5">26-4b1</strain>
    </source>
</reference>
<evidence type="ECO:0000256" key="3">
    <source>
        <dbReference type="SAM" id="SignalP"/>
    </source>
</evidence>
<organism evidence="4 5">
    <name type="scientific">Telmatospirillum siberiense</name>
    <dbReference type="NCBI Taxonomy" id="382514"/>
    <lineage>
        <taxon>Bacteria</taxon>
        <taxon>Pseudomonadati</taxon>
        <taxon>Pseudomonadota</taxon>
        <taxon>Alphaproteobacteria</taxon>
        <taxon>Rhodospirillales</taxon>
        <taxon>Rhodospirillaceae</taxon>
        <taxon>Telmatospirillum</taxon>
    </lineage>
</organism>
<comment type="similarity">
    <text evidence="1">Belongs to the MlaA family.</text>
</comment>
<accession>A0A2N3PQ36</accession>
<dbReference type="OrthoDB" id="9785326at2"/>
<evidence type="ECO:0008006" key="6">
    <source>
        <dbReference type="Google" id="ProtNLM"/>
    </source>
</evidence>
<dbReference type="AlphaFoldDB" id="A0A2N3PQ36"/>
<dbReference type="GO" id="GO:0120010">
    <property type="term" value="P:intermembrane phospholipid transfer"/>
    <property type="evidence" value="ECO:0007669"/>
    <property type="project" value="TreeGrafter"/>
</dbReference>
<keyword evidence="5" id="KW-1185">Reference proteome</keyword>
<dbReference type="PANTHER" id="PTHR30035:SF3">
    <property type="entry name" value="INTERMEMBRANE PHOSPHOLIPID TRANSPORT SYSTEM LIPOPROTEIN MLAA"/>
    <property type="match status" value="1"/>
</dbReference>
<keyword evidence="2 3" id="KW-0732">Signal</keyword>
<dbReference type="Proteomes" id="UP000233293">
    <property type="component" value="Unassembled WGS sequence"/>
</dbReference>
<sequence length="271" mass="29325">MASSILEKIALRAGVTAIAALLIGCATPPPADDPEAQAEFDQINDPLEPANRVIFSVNEGIDDYFLRPVAVGYRAVVPSFGRDRISDFLDNLKSPVYLVNDLLQGNFTMAGSTVGRFALNSSFGVLGIMDVAEPMGLPGHSADFGETLGVWGIGEGPYLVLPLFGPSNPRDTVGMVADSYTDPLDYYLQTGGRHWAYWTRLGLTAISQREAYLDSLDDVKRTSLDYYSTLRSLYRQRREALIGNARNPQQSGAPGAMSALPAAVLTDDTQQ</sequence>
<gene>
    <name evidence="4" type="ORF">CWS72_21370</name>
</gene>